<dbReference type="EMBL" id="CACVKT020004162">
    <property type="protein sequence ID" value="CAC5388426.1"/>
    <property type="molecule type" value="Genomic_DNA"/>
</dbReference>
<evidence type="ECO:0000256" key="4">
    <source>
        <dbReference type="ARBA" id="ARBA00023002"/>
    </source>
</evidence>
<dbReference type="PRINTS" id="PR00385">
    <property type="entry name" value="P450"/>
</dbReference>
<proteinExistence type="inferred from homology"/>
<dbReference type="GO" id="GO:0016705">
    <property type="term" value="F:oxidoreductase activity, acting on paired donors, with incorporation or reduction of molecular oxygen"/>
    <property type="evidence" value="ECO:0007669"/>
    <property type="project" value="InterPro"/>
</dbReference>
<dbReference type="Gene3D" id="1.10.630.10">
    <property type="entry name" value="Cytochrome P450"/>
    <property type="match status" value="1"/>
</dbReference>
<name>A0A6J8BYB7_MYTCO</name>
<evidence type="ECO:0000256" key="1">
    <source>
        <dbReference type="ARBA" id="ARBA00010617"/>
    </source>
</evidence>
<reference evidence="9 10" key="1">
    <citation type="submission" date="2020-06" db="EMBL/GenBank/DDBJ databases">
        <authorList>
            <person name="Li R."/>
            <person name="Bekaert M."/>
        </authorList>
    </citation>
    <scope>NUCLEOTIDE SEQUENCE [LARGE SCALE GENOMIC DNA]</scope>
    <source>
        <strain evidence="10">wild</strain>
    </source>
</reference>
<comment type="cofactor">
    <cofactor evidence="7">
        <name>heme</name>
        <dbReference type="ChEBI" id="CHEBI:30413"/>
    </cofactor>
</comment>
<dbReference type="InterPro" id="IPR017972">
    <property type="entry name" value="Cyt_P450_CS"/>
</dbReference>
<dbReference type="Proteomes" id="UP000507470">
    <property type="component" value="Unassembled WGS sequence"/>
</dbReference>
<dbReference type="OrthoDB" id="6121914at2759"/>
<dbReference type="AlphaFoldDB" id="A0A6J8BYB7"/>
<protein>
    <submittedName>
        <fullName evidence="9">Uncharacterized protein</fullName>
    </submittedName>
</protein>
<evidence type="ECO:0000256" key="3">
    <source>
        <dbReference type="ARBA" id="ARBA00022723"/>
    </source>
</evidence>
<sequence length="772" mass="88338">MQRTIKRPKPDIRSLESSSDSEIDKFILKSTTNDRKHSIKARDKMCIRPFVSRWTTQTVERNLNIFYKHLVSGTDVLHRGGIAIALTDIQKQFMEYLKSVLHFSENLDGFRLYASRIKLQLTDVKQELLRSGAFKSNQMSLQYFIQLLENLCDKASMEEPEYGTLFTELVSRFAEVCLLMPYNHPERSCWENFLGKPGFNLTSTPDLRFYRYGFDHSKSRSSFCVVQMNNMPKDTTEPCRKKQKKKFDSESSGDDDIQYSRTSLEDRLKGRHAGALLVDLHNIVKEKDDDTCIEYSMPGMLVDGTRVSLTMLVISKDHYEKLKVGQERTKDDAATIYYSTFYDILLQSQRNDLIEYTAWKHSLWRRLGYPGPIPFPFLGNLKDMALKGVSKNDQDLVPKYGGVVGIYNGTIPVLLVTDPDLIKEIFIRESQTFTNRVVIFPVDEVLDSMISVSEDEHWKFIRSIMQPTYTSGKLKNILPTVQKSCDDLVTIIAQGVGGGDVIEMKEICGGFTMDVICSTAFGLNTNSLKEPDNDFVAYSQGILTSDLNNFRDFIESMITAQNVKPKSSALQTDNKEEILPAYKNKGMTENEIVMNSMIFFGAGYDLTSNTLMFAVYELALHTEIQEKLFEEINNEIGKIQLKDDIRPRINRHTKNDITVNGMFIPKGTDVTIPISALHRISQYWPDPDKFDPQRFTLENKAKRPMYSYLPFGLGPRVCVGMRLVVMETKMALIAMIQNFKYFACSKTEIPVPLEKGLLARPLNGVYLRVQKR</sequence>
<evidence type="ECO:0000256" key="6">
    <source>
        <dbReference type="ARBA" id="ARBA00043906"/>
    </source>
</evidence>
<dbReference type="InterPro" id="IPR001128">
    <property type="entry name" value="Cyt_P450"/>
</dbReference>
<keyword evidence="5 7" id="KW-0408">Iron</keyword>
<evidence type="ECO:0000256" key="8">
    <source>
        <dbReference type="SAM" id="MobiDB-lite"/>
    </source>
</evidence>
<dbReference type="GO" id="GO:0020037">
    <property type="term" value="F:heme binding"/>
    <property type="evidence" value="ECO:0007669"/>
    <property type="project" value="InterPro"/>
</dbReference>
<keyword evidence="4" id="KW-0560">Oxidoreductase</keyword>
<keyword evidence="3 7" id="KW-0479">Metal-binding</keyword>
<gene>
    <name evidence="9" type="ORF">MCOR_23689</name>
</gene>
<feature type="binding site" description="axial binding residue" evidence="7">
    <location>
        <position position="718"/>
    </location>
    <ligand>
        <name>heme</name>
        <dbReference type="ChEBI" id="CHEBI:30413"/>
    </ligand>
    <ligandPart>
        <name>Fe</name>
        <dbReference type="ChEBI" id="CHEBI:18248"/>
    </ligandPart>
</feature>
<dbReference type="PANTHER" id="PTHR24302">
    <property type="entry name" value="CYTOCHROME P450 FAMILY 3"/>
    <property type="match status" value="1"/>
</dbReference>
<dbReference type="PROSITE" id="PS00086">
    <property type="entry name" value="CYTOCHROME_P450"/>
    <property type="match status" value="1"/>
</dbReference>
<evidence type="ECO:0000256" key="2">
    <source>
        <dbReference type="ARBA" id="ARBA00022617"/>
    </source>
</evidence>
<evidence type="ECO:0000256" key="5">
    <source>
        <dbReference type="ARBA" id="ARBA00023004"/>
    </source>
</evidence>
<comment type="function">
    <text evidence="6">Cytochromes P450 are a group of heme-thiolate monooxygenases. They oxidize a variety of structurally unrelated compounds, including steroids, fatty acids, and xenobiotics.</text>
</comment>
<evidence type="ECO:0000313" key="10">
    <source>
        <dbReference type="Proteomes" id="UP000507470"/>
    </source>
</evidence>
<dbReference type="PRINTS" id="PR00463">
    <property type="entry name" value="EP450I"/>
</dbReference>
<dbReference type="InterPro" id="IPR036396">
    <property type="entry name" value="Cyt_P450_sf"/>
</dbReference>
<comment type="similarity">
    <text evidence="1">Belongs to the cytochrome P450 family.</text>
</comment>
<keyword evidence="2 7" id="KW-0349">Heme</keyword>
<feature type="region of interest" description="Disordered" evidence="8">
    <location>
        <begin position="233"/>
        <end position="258"/>
    </location>
</feature>
<dbReference type="GO" id="GO:0008395">
    <property type="term" value="F:steroid hydroxylase activity"/>
    <property type="evidence" value="ECO:0007669"/>
    <property type="project" value="TreeGrafter"/>
</dbReference>
<dbReference type="CDD" id="cd11055">
    <property type="entry name" value="CYP3A-like"/>
    <property type="match status" value="1"/>
</dbReference>
<dbReference type="InterPro" id="IPR002401">
    <property type="entry name" value="Cyt_P450_E_grp-I"/>
</dbReference>
<evidence type="ECO:0000313" key="9">
    <source>
        <dbReference type="EMBL" id="CAC5388426.1"/>
    </source>
</evidence>
<organism evidence="9 10">
    <name type="scientific">Mytilus coruscus</name>
    <name type="common">Sea mussel</name>
    <dbReference type="NCBI Taxonomy" id="42192"/>
    <lineage>
        <taxon>Eukaryota</taxon>
        <taxon>Metazoa</taxon>
        <taxon>Spiralia</taxon>
        <taxon>Lophotrochozoa</taxon>
        <taxon>Mollusca</taxon>
        <taxon>Bivalvia</taxon>
        <taxon>Autobranchia</taxon>
        <taxon>Pteriomorphia</taxon>
        <taxon>Mytilida</taxon>
        <taxon>Mytiloidea</taxon>
        <taxon>Mytilidae</taxon>
        <taxon>Mytilinae</taxon>
        <taxon>Mytilus</taxon>
    </lineage>
</organism>
<accession>A0A6J8BYB7</accession>
<evidence type="ECO:0000256" key="7">
    <source>
        <dbReference type="PIRSR" id="PIRSR602401-1"/>
    </source>
</evidence>
<dbReference type="PANTHER" id="PTHR24302:SF15">
    <property type="entry name" value="FATTY-ACID PEROXYGENASE"/>
    <property type="match status" value="1"/>
</dbReference>
<dbReference type="SUPFAM" id="SSF48264">
    <property type="entry name" value="Cytochrome P450"/>
    <property type="match status" value="1"/>
</dbReference>
<dbReference type="InterPro" id="IPR050705">
    <property type="entry name" value="Cytochrome_P450_3A"/>
</dbReference>
<keyword evidence="10" id="KW-1185">Reference proteome</keyword>
<dbReference type="GO" id="GO:0005506">
    <property type="term" value="F:iron ion binding"/>
    <property type="evidence" value="ECO:0007669"/>
    <property type="project" value="InterPro"/>
</dbReference>
<dbReference type="Pfam" id="PF00067">
    <property type="entry name" value="p450"/>
    <property type="match status" value="3"/>
</dbReference>